<dbReference type="EMBL" id="SZYD01000001">
    <property type="protein sequence ID" value="KAD7476870.1"/>
    <property type="molecule type" value="Genomic_DNA"/>
</dbReference>
<feature type="transmembrane region" description="Helical" evidence="2">
    <location>
        <begin position="68"/>
        <end position="86"/>
    </location>
</feature>
<keyword evidence="2" id="KW-1133">Transmembrane helix</keyword>
<reference evidence="3 4" key="1">
    <citation type="submission" date="2019-05" db="EMBL/GenBank/DDBJ databases">
        <title>Mikania micrantha, genome provides insights into the molecular mechanism of rapid growth.</title>
        <authorList>
            <person name="Liu B."/>
        </authorList>
    </citation>
    <scope>NUCLEOTIDE SEQUENCE [LARGE SCALE GENOMIC DNA]</scope>
    <source>
        <strain evidence="3">NLD-2019</strain>
        <tissue evidence="3">Leaf</tissue>
    </source>
</reference>
<keyword evidence="4" id="KW-1185">Reference proteome</keyword>
<dbReference type="PRINTS" id="PR01217">
    <property type="entry name" value="PRICHEXTENSN"/>
</dbReference>
<feature type="compositionally biased region" description="Pro residues" evidence="1">
    <location>
        <begin position="302"/>
        <end position="316"/>
    </location>
</feature>
<dbReference type="OrthoDB" id="1929225at2759"/>
<protein>
    <submittedName>
        <fullName evidence="3">Uncharacterized protein</fullName>
    </submittedName>
</protein>
<keyword evidence="2" id="KW-0472">Membrane</keyword>
<evidence type="ECO:0000256" key="1">
    <source>
        <dbReference type="SAM" id="MobiDB-lite"/>
    </source>
</evidence>
<evidence type="ECO:0000256" key="2">
    <source>
        <dbReference type="SAM" id="Phobius"/>
    </source>
</evidence>
<comment type="caution">
    <text evidence="3">The sequence shown here is derived from an EMBL/GenBank/DDBJ whole genome shotgun (WGS) entry which is preliminary data.</text>
</comment>
<sequence length="536" mass="60100">MEPYPDSLSKLWFEPPLATNRRRTPQIDPVFLIILIPVLILIFIFFFLPPLLSHASHILKPGSVKFTWDSLNIFLVLFAILCGVMARKNDDVSSSGDTNGSVAESGNGVQHRFSDDFDVDMYYRNHSQRIENLHRSTPGVHMRLRRSEEDPVDFSDVKDISVDTFVVRQNSPEFGEQSLLETPPLPASAPSFHSKMHSFQRVAMHANIGTPTNIETEDRDKTRSDSRPPPLPPPELRVHQLHHKHKTFERKVSDVGTVISSLYNQRKAKNKWKRRRISGSPEMYPLSVNSVRSPEIEVPPQSLAPPPPPPPPPPPLSVFQNLFKKGGKHKRINSVPAIVPPPPPPPPPPRRSSIFNNIFKSGSKTKRFNYINSTSSPPPPPLPLPLPPPMTPQRHTVPVKSEQLSIPKNLLSTKPPLPTKTISYYDRENFPTSGSQSPLIPMPPPPPPFKIPAMKFELRGDYVKIRSTHSSVCSSPDHDDINLSSTVMDGGDLIGPVSGLISFPSPDVNAKADSFISRLKDEWRMEKRDYMCEIMG</sequence>
<feature type="region of interest" description="Disordered" evidence="1">
    <location>
        <begin position="205"/>
        <end position="239"/>
    </location>
</feature>
<dbReference type="Proteomes" id="UP000326396">
    <property type="component" value="Linkage Group LG1"/>
</dbReference>
<dbReference type="PANTHER" id="PTHR33098">
    <property type="entry name" value="COTTON FIBER (DUF761)"/>
    <property type="match status" value="1"/>
</dbReference>
<proteinExistence type="predicted"/>
<organism evidence="3 4">
    <name type="scientific">Mikania micrantha</name>
    <name type="common">bitter vine</name>
    <dbReference type="NCBI Taxonomy" id="192012"/>
    <lineage>
        <taxon>Eukaryota</taxon>
        <taxon>Viridiplantae</taxon>
        <taxon>Streptophyta</taxon>
        <taxon>Embryophyta</taxon>
        <taxon>Tracheophyta</taxon>
        <taxon>Spermatophyta</taxon>
        <taxon>Magnoliopsida</taxon>
        <taxon>eudicotyledons</taxon>
        <taxon>Gunneridae</taxon>
        <taxon>Pentapetalae</taxon>
        <taxon>asterids</taxon>
        <taxon>campanulids</taxon>
        <taxon>Asterales</taxon>
        <taxon>Asteraceae</taxon>
        <taxon>Asteroideae</taxon>
        <taxon>Heliantheae alliance</taxon>
        <taxon>Eupatorieae</taxon>
        <taxon>Mikania</taxon>
    </lineage>
</organism>
<feature type="compositionally biased region" description="Basic and acidic residues" evidence="1">
    <location>
        <begin position="216"/>
        <end position="226"/>
    </location>
</feature>
<feature type="transmembrane region" description="Helical" evidence="2">
    <location>
        <begin position="30"/>
        <end position="48"/>
    </location>
</feature>
<evidence type="ECO:0000313" key="3">
    <source>
        <dbReference type="EMBL" id="KAD7476870.1"/>
    </source>
</evidence>
<name>A0A5N6PZL1_9ASTR</name>
<gene>
    <name evidence="3" type="ORF">E3N88_00006</name>
</gene>
<evidence type="ECO:0000313" key="4">
    <source>
        <dbReference type="Proteomes" id="UP000326396"/>
    </source>
</evidence>
<feature type="region of interest" description="Disordered" evidence="1">
    <location>
        <begin position="333"/>
        <end position="356"/>
    </location>
</feature>
<feature type="region of interest" description="Disordered" evidence="1">
    <location>
        <begin position="292"/>
        <end position="318"/>
    </location>
</feature>
<keyword evidence="2" id="KW-0812">Transmembrane</keyword>
<dbReference type="AlphaFoldDB" id="A0A5N6PZL1"/>
<accession>A0A5N6PZL1</accession>
<feature type="compositionally biased region" description="Pro residues" evidence="1">
    <location>
        <begin position="338"/>
        <end position="350"/>
    </location>
</feature>
<dbReference type="PANTHER" id="PTHR33098:SF71">
    <property type="entry name" value="HYDROXYPROLINE-RICH GLYCOPROTEIN FAMILY PROTEIN"/>
    <property type="match status" value="1"/>
</dbReference>